<accession>A0A6C0EN45</accession>
<evidence type="ECO:0000256" key="1">
    <source>
        <dbReference type="SAM" id="MobiDB-lite"/>
    </source>
</evidence>
<name>A0A6C0EN45_9ZZZZ</name>
<dbReference type="EMBL" id="MN738885">
    <property type="protein sequence ID" value="QHT29903.1"/>
    <property type="molecule type" value="Genomic_DNA"/>
</dbReference>
<organism evidence="2">
    <name type="scientific">viral metagenome</name>
    <dbReference type="NCBI Taxonomy" id="1070528"/>
    <lineage>
        <taxon>unclassified sequences</taxon>
        <taxon>metagenomes</taxon>
        <taxon>organismal metagenomes</taxon>
    </lineage>
</organism>
<protein>
    <submittedName>
        <fullName evidence="2">Uncharacterized protein</fullName>
    </submittedName>
</protein>
<dbReference type="AlphaFoldDB" id="A0A6C0EN45"/>
<feature type="region of interest" description="Disordered" evidence="1">
    <location>
        <begin position="23"/>
        <end position="45"/>
    </location>
</feature>
<reference evidence="2" key="1">
    <citation type="journal article" date="2020" name="Nature">
        <title>Giant virus diversity and host interactions through global metagenomics.</title>
        <authorList>
            <person name="Schulz F."/>
            <person name="Roux S."/>
            <person name="Paez-Espino D."/>
            <person name="Jungbluth S."/>
            <person name="Walsh D.A."/>
            <person name="Denef V.J."/>
            <person name="McMahon K.D."/>
            <person name="Konstantinidis K.T."/>
            <person name="Eloe-Fadrosh E.A."/>
            <person name="Kyrpides N.C."/>
            <person name="Woyke T."/>
        </authorList>
    </citation>
    <scope>NUCLEOTIDE SEQUENCE</scope>
    <source>
        <strain evidence="2">GVMAG-M-3300009068-24</strain>
    </source>
</reference>
<evidence type="ECO:0000313" key="2">
    <source>
        <dbReference type="EMBL" id="QHT29903.1"/>
    </source>
</evidence>
<sequence length="45" mass="4964">MAYDSGGSYVTIWGDILKEKKAGWSQNPRKDTVRRDPIHSLGTGA</sequence>
<feature type="compositionally biased region" description="Basic and acidic residues" evidence="1">
    <location>
        <begin position="23"/>
        <end position="38"/>
    </location>
</feature>
<proteinExistence type="predicted"/>